<evidence type="ECO:0000313" key="1">
    <source>
        <dbReference type="EMBL" id="KAJ3520909.1"/>
    </source>
</evidence>
<dbReference type="Proteomes" id="UP001148629">
    <property type="component" value="Unassembled WGS sequence"/>
</dbReference>
<organism evidence="1 2">
    <name type="scientific">Fusarium decemcellulare</name>
    <dbReference type="NCBI Taxonomy" id="57161"/>
    <lineage>
        <taxon>Eukaryota</taxon>
        <taxon>Fungi</taxon>
        <taxon>Dikarya</taxon>
        <taxon>Ascomycota</taxon>
        <taxon>Pezizomycotina</taxon>
        <taxon>Sordariomycetes</taxon>
        <taxon>Hypocreomycetidae</taxon>
        <taxon>Hypocreales</taxon>
        <taxon>Nectriaceae</taxon>
        <taxon>Fusarium</taxon>
        <taxon>Fusarium decemcellulare species complex</taxon>
    </lineage>
</organism>
<dbReference type="EMBL" id="JANRMS010002795">
    <property type="protein sequence ID" value="KAJ3520909.1"/>
    <property type="molecule type" value="Genomic_DNA"/>
</dbReference>
<name>A0ACC1RKQ6_9HYPO</name>
<proteinExistence type="predicted"/>
<protein>
    <submittedName>
        <fullName evidence="1">Uncharacterized protein</fullName>
    </submittedName>
</protein>
<sequence>MTTHSVTDSLHIRPEYPKYDVFAREHDWSNWIRVKGGYMRRRRGIPNPNDHCADWTRDGARSQRIRPNPIAHGMQIETANEEFQFKRRVWKQKRMVRRPIRLDMEELQTDEESDICFALETLKTQSDRRDDQDSTIVYKFDGTAVSHPEDMDQREVDLERGVAEAGHDGESVVVPSDHDPMHSNVTSDLQKIDQKTGALAKRQTRLLRGSLAQQQLGWLE</sequence>
<evidence type="ECO:0000313" key="2">
    <source>
        <dbReference type="Proteomes" id="UP001148629"/>
    </source>
</evidence>
<accession>A0ACC1RKQ6</accession>
<reference evidence="1" key="1">
    <citation type="submission" date="2022-08" db="EMBL/GenBank/DDBJ databases">
        <title>Genome Sequence of Fusarium decemcellulare.</title>
        <authorList>
            <person name="Buettner E."/>
        </authorList>
    </citation>
    <scope>NUCLEOTIDE SEQUENCE</scope>
    <source>
        <strain evidence="1">Babe19</strain>
    </source>
</reference>
<gene>
    <name evidence="1" type="ORF">NM208_g13525</name>
</gene>
<keyword evidence="2" id="KW-1185">Reference proteome</keyword>
<comment type="caution">
    <text evidence="1">The sequence shown here is derived from an EMBL/GenBank/DDBJ whole genome shotgun (WGS) entry which is preliminary data.</text>
</comment>